<accession>A0A165BI21</accession>
<evidence type="ECO:0000256" key="3">
    <source>
        <dbReference type="ARBA" id="ARBA00023002"/>
    </source>
</evidence>
<dbReference type="SUPFAM" id="SSF50129">
    <property type="entry name" value="GroES-like"/>
    <property type="match status" value="1"/>
</dbReference>
<dbReference type="InterPro" id="IPR013149">
    <property type="entry name" value="ADH-like_C"/>
</dbReference>
<dbReference type="Gene3D" id="3.90.180.10">
    <property type="entry name" value="Medium-chain alcohol dehydrogenases, catalytic domain"/>
    <property type="match status" value="1"/>
</dbReference>
<dbReference type="CDD" id="cd08234">
    <property type="entry name" value="threonine_DH_like"/>
    <property type="match status" value="1"/>
</dbReference>
<evidence type="ECO:0000313" key="8">
    <source>
        <dbReference type="Proteomes" id="UP000077266"/>
    </source>
</evidence>
<dbReference type="InterPro" id="IPR036291">
    <property type="entry name" value="NAD(P)-bd_dom_sf"/>
</dbReference>
<dbReference type="InterPro" id="IPR011032">
    <property type="entry name" value="GroES-like_sf"/>
</dbReference>
<dbReference type="Pfam" id="PF08240">
    <property type="entry name" value="ADH_N"/>
    <property type="match status" value="1"/>
</dbReference>
<dbReference type="Proteomes" id="UP000077266">
    <property type="component" value="Unassembled WGS sequence"/>
</dbReference>
<feature type="domain" description="Alcohol dehydrogenase-like N-terminal" evidence="6">
    <location>
        <begin position="29"/>
        <end position="137"/>
    </location>
</feature>
<evidence type="ECO:0000259" key="6">
    <source>
        <dbReference type="Pfam" id="PF08240"/>
    </source>
</evidence>
<dbReference type="PANTHER" id="PTHR43401:SF2">
    <property type="entry name" value="L-THREONINE 3-DEHYDROGENASE"/>
    <property type="match status" value="1"/>
</dbReference>
<dbReference type="OrthoDB" id="5363962at2759"/>
<organism evidence="7 8">
    <name type="scientific">Exidia glandulosa HHB12029</name>
    <dbReference type="NCBI Taxonomy" id="1314781"/>
    <lineage>
        <taxon>Eukaryota</taxon>
        <taxon>Fungi</taxon>
        <taxon>Dikarya</taxon>
        <taxon>Basidiomycota</taxon>
        <taxon>Agaricomycotina</taxon>
        <taxon>Agaricomycetes</taxon>
        <taxon>Auriculariales</taxon>
        <taxon>Exidiaceae</taxon>
        <taxon>Exidia</taxon>
    </lineage>
</organism>
<name>A0A165BI21_EXIGL</name>
<dbReference type="InterPro" id="IPR002328">
    <property type="entry name" value="ADH_Zn_CS"/>
</dbReference>
<sequence>MSLPQTMRAVLYNAAEQLSVKEINVPTVGDDDVLMKVNFCGICGTDAHIHRGGFNVKFPIVPGHEPVGTVAAVGEKVKDFKIGDRIVADCSVVCEDCFFCRRGKPLYCTTFGAVGIQFNGGFAEYLTFPQRKVYKIHNLADEDATLLESAACAVHGLDQLKPDVGIEVLVLGSGPTGLILAQLLKLNGASKVAIASNKGVKLETARKLEAADVYYEIDRKAPDEAWQRLAAENPMGFDVVVNPSGAEKLANVALNYVRRGGTLMLYGVYDETAMVHWPPARIFREEIKIIASFSQTLCFPRAVAYLDSGKVKVKGMVSDVYTLEQYQEALDKMETRDAVKIVIKT</sequence>
<dbReference type="InterPro" id="IPR050129">
    <property type="entry name" value="Zn_alcohol_dh"/>
</dbReference>
<comment type="cofactor">
    <cofactor evidence="4">
        <name>Zn(2+)</name>
        <dbReference type="ChEBI" id="CHEBI:29105"/>
    </cofactor>
</comment>
<dbReference type="GO" id="GO:0016491">
    <property type="term" value="F:oxidoreductase activity"/>
    <property type="evidence" value="ECO:0007669"/>
    <property type="project" value="UniProtKB-KW"/>
</dbReference>
<dbReference type="EMBL" id="KV426458">
    <property type="protein sequence ID" value="KZV80690.1"/>
    <property type="molecule type" value="Genomic_DNA"/>
</dbReference>
<proteinExistence type="inferred from homology"/>
<evidence type="ECO:0000256" key="2">
    <source>
        <dbReference type="ARBA" id="ARBA00022833"/>
    </source>
</evidence>
<evidence type="ECO:0000313" key="7">
    <source>
        <dbReference type="EMBL" id="KZV80690.1"/>
    </source>
</evidence>
<evidence type="ECO:0000259" key="5">
    <source>
        <dbReference type="Pfam" id="PF00107"/>
    </source>
</evidence>
<evidence type="ECO:0000256" key="4">
    <source>
        <dbReference type="RuleBase" id="RU361277"/>
    </source>
</evidence>
<keyword evidence="3" id="KW-0560">Oxidoreductase</keyword>
<dbReference type="GO" id="GO:0008270">
    <property type="term" value="F:zinc ion binding"/>
    <property type="evidence" value="ECO:0007669"/>
    <property type="project" value="InterPro"/>
</dbReference>
<feature type="domain" description="Alcohol dehydrogenase-like C-terminal" evidence="5">
    <location>
        <begin position="175"/>
        <end position="303"/>
    </location>
</feature>
<dbReference type="PANTHER" id="PTHR43401">
    <property type="entry name" value="L-THREONINE 3-DEHYDROGENASE"/>
    <property type="match status" value="1"/>
</dbReference>
<keyword evidence="2 4" id="KW-0862">Zinc</keyword>
<evidence type="ECO:0000256" key="1">
    <source>
        <dbReference type="ARBA" id="ARBA00022723"/>
    </source>
</evidence>
<dbReference type="SUPFAM" id="SSF51735">
    <property type="entry name" value="NAD(P)-binding Rossmann-fold domains"/>
    <property type="match status" value="1"/>
</dbReference>
<dbReference type="Gene3D" id="3.40.50.720">
    <property type="entry name" value="NAD(P)-binding Rossmann-like Domain"/>
    <property type="match status" value="1"/>
</dbReference>
<dbReference type="InParanoid" id="A0A165BI21"/>
<dbReference type="STRING" id="1314781.A0A165BI21"/>
<comment type="similarity">
    <text evidence="4">Belongs to the zinc-containing alcohol dehydrogenase family.</text>
</comment>
<dbReference type="Pfam" id="PF00107">
    <property type="entry name" value="ADH_zinc_N"/>
    <property type="match status" value="1"/>
</dbReference>
<keyword evidence="8" id="KW-1185">Reference proteome</keyword>
<protein>
    <submittedName>
        <fullName evidence="7">GroES-like protein</fullName>
    </submittedName>
</protein>
<keyword evidence="1 4" id="KW-0479">Metal-binding</keyword>
<reference evidence="7 8" key="1">
    <citation type="journal article" date="2016" name="Mol. Biol. Evol.">
        <title>Comparative Genomics of Early-Diverging Mushroom-Forming Fungi Provides Insights into the Origins of Lignocellulose Decay Capabilities.</title>
        <authorList>
            <person name="Nagy L.G."/>
            <person name="Riley R."/>
            <person name="Tritt A."/>
            <person name="Adam C."/>
            <person name="Daum C."/>
            <person name="Floudas D."/>
            <person name="Sun H."/>
            <person name="Yadav J.S."/>
            <person name="Pangilinan J."/>
            <person name="Larsson K.H."/>
            <person name="Matsuura K."/>
            <person name="Barry K."/>
            <person name="Labutti K."/>
            <person name="Kuo R."/>
            <person name="Ohm R.A."/>
            <person name="Bhattacharya S.S."/>
            <person name="Shirouzu T."/>
            <person name="Yoshinaga Y."/>
            <person name="Martin F.M."/>
            <person name="Grigoriev I.V."/>
            <person name="Hibbett D.S."/>
        </authorList>
    </citation>
    <scope>NUCLEOTIDE SEQUENCE [LARGE SCALE GENOMIC DNA]</scope>
    <source>
        <strain evidence="7 8">HHB12029</strain>
    </source>
</reference>
<dbReference type="PROSITE" id="PS00059">
    <property type="entry name" value="ADH_ZINC"/>
    <property type="match status" value="1"/>
</dbReference>
<gene>
    <name evidence="7" type="ORF">EXIGLDRAFT_732461</name>
</gene>
<dbReference type="InterPro" id="IPR013154">
    <property type="entry name" value="ADH-like_N"/>
</dbReference>
<dbReference type="AlphaFoldDB" id="A0A165BI21"/>